<gene>
    <name evidence="2" type="ORF">CR513_27256</name>
</gene>
<protein>
    <submittedName>
        <fullName evidence="2">Uncharacterized protein</fullName>
    </submittedName>
</protein>
<reference evidence="2" key="1">
    <citation type="submission" date="2018-05" db="EMBL/GenBank/DDBJ databases">
        <title>Draft genome of Mucuna pruriens seed.</title>
        <authorList>
            <person name="Nnadi N.E."/>
            <person name="Vos R."/>
            <person name="Hasami M.H."/>
            <person name="Devisetty U.K."/>
            <person name="Aguiy J.C."/>
        </authorList>
    </citation>
    <scope>NUCLEOTIDE SEQUENCE [LARGE SCALE GENOMIC DNA]</scope>
    <source>
        <strain evidence="2">JCA_2017</strain>
    </source>
</reference>
<feature type="compositionally biased region" description="Basic and acidic residues" evidence="1">
    <location>
        <begin position="76"/>
        <end position="88"/>
    </location>
</feature>
<comment type="caution">
    <text evidence="2">The sequence shown here is derived from an EMBL/GenBank/DDBJ whole genome shotgun (WGS) entry which is preliminary data.</text>
</comment>
<name>A0A371GJU6_MUCPR</name>
<evidence type="ECO:0000256" key="1">
    <source>
        <dbReference type="SAM" id="MobiDB-lite"/>
    </source>
</evidence>
<evidence type="ECO:0000313" key="2">
    <source>
        <dbReference type="EMBL" id="RDX90841.1"/>
    </source>
</evidence>
<feature type="non-terminal residue" evidence="2">
    <location>
        <position position="1"/>
    </location>
</feature>
<proteinExistence type="predicted"/>
<accession>A0A371GJU6</accession>
<feature type="region of interest" description="Disordered" evidence="1">
    <location>
        <begin position="36"/>
        <end position="88"/>
    </location>
</feature>
<sequence length="88" mass="10517">MTKQVSLAFTLGKYRNGKITLKPLSPKEVNEDQLKMKMKRDKVRKEQKEKERKEKMMKKQRLSIQKGHKASKRGRVSKEKKCEKERVE</sequence>
<evidence type="ECO:0000313" key="3">
    <source>
        <dbReference type="Proteomes" id="UP000257109"/>
    </source>
</evidence>
<dbReference type="Proteomes" id="UP000257109">
    <property type="component" value="Unassembled WGS sequence"/>
</dbReference>
<keyword evidence="3" id="KW-1185">Reference proteome</keyword>
<feature type="compositionally biased region" description="Basic residues" evidence="1">
    <location>
        <begin position="55"/>
        <end position="75"/>
    </location>
</feature>
<feature type="compositionally biased region" description="Basic and acidic residues" evidence="1">
    <location>
        <begin position="43"/>
        <end position="54"/>
    </location>
</feature>
<dbReference type="AlphaFoldDB" id="A0A371GJU6"/>
<organism evidence="2 3">
    <name type="scientific">Mucuna pruriens</name>
    <name type="common">Velvet bean</name>
    <name type="synonym">Dolichos pruriens</name>
    <dbReference type="NCBI Taxonomy" id="157652"/>
    <lineage>
        <taxon>Eukaryota</taxon>
        <taxon>Viridiplantae</taxon>
        <taxon>Streptophyta</taxon>
        <taxon>Embryophyta</taxon>
        <taxon>Tracheophyta</taxon>
        <taxon>Spermatophyta</taxon>
        <taxon>Magnoliopsida</taxon>
        <taxon>eudicotyledons</taxon>
        <taxon>Gunneridae</taxon>
        <taxon>Pentapetalae</taxon>
        <taxon>rosids</taxon>
        <taxon>fabids</taxon>
        <taxon>Fabales</taxon>
        <taxon>Fabaceae</taxon>
        <taxon>Papilionoideae</taxon>
        <taxon>50 kb inversion clade</taxon>
        <taxon>NPAAA clade</taxon>
        <taxon>indigoferoid/millettioid clade</taxon>
        <taxon>Phaseoleae</taxon>
        <taxon>Mucuna</taxon>
    </lineage>
</organism>
<dbReference type="EMBL" id="QJKJ01005270">
    <property type="protein sequence ID" value="RDX90841.1"/>
    <property type="molecule type" value="Genomic_DNA"/>
</dbReference>